<dbReference type="PROSITE" id="PS00107">
    <property type="entry name" value="PROTEIN_KINASE_ATP"/>
    <property type="match status" value="1"/>
</dbReference>
<dbReference type="FunFam" id="3.30.60.20:FF:000004">
    <property type="entry name" value="B-Raf proto-oncogene serine/threonine-protein kinase"/>
    <property type="match status" value="1"/>
</dbReference>
<reference evidence="16" key="1">
    <citation type="submission" date="2025-08" db="UniProtKB">
        <authorList>
            <consortium name="RefSeq"/>
        </authorList>
    </citation>
    <scope>IDENTIFICATION</scope>
    <source>
        <tissue evidence="16">Tentacle</tissue>
    </source>
</reference>
<dbReference type="CDD" id="cd14062">
    <property type="entry name" value="STKc_Raf"/>
    <property type="match status" value="1"/>
</dbReference>
<dbReference type="GeneID" id="116305159"/>
<dbReference type="GO" id="GO:0004709">
    <property type="term" value="F:MAP kinase kinase kinase activity"/>
    <property type="evidence" value="ECO:0007669"/>
    <property type="project" value="TreeGrafter"/>
</dbReference>
<dbReference type="InterPro" id="IPR029071">
    <property type="entry name" value="Ubiquitin-like_domsf"/>
</dbReference>
<dbReference type="InterPro" id="IPR008271">
    <property type="entry name" value="Ser/Thr_kinase_AS"/>
</dbReference>
<dbReference type="Gene3D" id="3.10.20.90">
    <property type="entry name" value="Phosphatidylinositol 3-kinase Catalytic Subunit, Chain A, domain 1"/>
    <property type="match status" value="1"/>
</dbReference>
<dbReference type="PROSITE" id="PS00108">
    <property type="entry name" value="PROTEIN_KINASE_ST"/>
    <property type="match status" value="1"/>
</dbReference>
<dbReference type="PANTHER" id="PTHR44329">
    <property type="entry name" value="SERINE/THREONINE-PROTEIN KINASE TNNI3K-RELATED"/>
    <property type="match status" value="1"/>
</dbReference>
<keyword evidence="7" id="KW-0418">Kinase</keyword>
<keyword evidence="3" id="KW-0723">Serine/threonine-protein kinase</keyword>
<protein>
    <recommendedName>
        <fullName evidence="2">non-specific serine/threonine protein kinase</fullName>
        <ecNumber evidence="2">2.7.11.1</ecNumber>
    </recommendedName>
</protein>
<dbReference type="SMART" id="SM00220">
    <property type="entry name" value="S_TKc"/>
    <property type="match status" value="1"/>
</dbReference>
<gene>
    <name evidence="16" type="primary">LOC116305159</name>
</gene>
<dbReference type="KEGG" id="aten:116305159"/>
<dbReference type="PROSITE" id="PS50081">
    <property type="entry name" value="ZF_DAG_PE_2"/>
    <property type="match status" value="1"/>
</dbReference>
<dbReference type="InterPro" id="IPR011009">
    <property type="entry name" value="Kinase-like_dom_sf"/>
</dbReference>
<keyword evidence="15" id="KW-1185">Reference proteome</keyword>
<dbReference type="PROSITE" id="PS50011">
    <property type="entry name" value="PROTEIN_KINASE_DOM"/>
    <property type="match status" value="1"/>
</dbReference>
<evidence type="ECO:0000256" key="4">
    <source>
        <dbReference type="ARBA" id="ARBA00022679"/>
    </source>
</evidence>
<evidence type="ECO:0000256" key="10">
    <source>
        <dbReference type="PROSITE-ProRule" id="PRU10141"/>
    </source>
</evidence>
<evidence type="ECO:0000256" key="3">
    <source>
        <dbReference type="ARBA" id="ARBA00022527"/>
    </source>
</evidence>
<feature type="region of interest" description="Disordered" evidence="11">
    <location>
        <begin position="1"/>
        <end position="54"/>
    </location>
</feature>
<evidence type="ECO:0000256" key="9">
    <source>
        <dbReference type="ARBA" id="ARBA00022840"/>
    </source>
</evidence>
<feature type="compositionally biased region" description="Polar residues" evidence="11">
    <location>
        <begin position="1"/>
        <end position="13"/>
    </location>
</feature>
<evidence type="ECO:0000259" key="12">
    <source>
        <dbReference type="PROSITE" id="PS50011"/>
    </source>
</evidence>
<dbReference type="InterPro" id="IPR002219">
    <property type="entry name" value="PKC_DAG/PE"/>
</dbReference>
<keyword evidence="5" id="KW-0479">Metal-binding</keyword>
<dbReference type="InterPro" id="IPR051681">
    <property type="entry name" value="Ser/Thr_Kinases-Pseudokinases"/>
</dbReference>
<evidence type="ECO:0000256" key="8">
    <source>
        <dbReference type="ARBA" id="ARBA00022833"/>
    </source>
</evidence>
<dbReference type="Proteomes" id="UP000515163">
    <property type="component" value="Unplaced"/>
</dbReference>
<dbReference type="EC" id="2.7.11.1" evidence="2"/>
<sequence length="826" mass="94181">MAKKQLSTPQMTLFTCFGSEEGPYNPPPPPQPPSSSPKPSFRFPRPHKRHGEYKPHLEREKIFGRNCKTIEGWYFRRRSKQPRPKRNRQFLIAKVRTVQHVIRLTKENLEKLNAQFSNIQHPPSIILEEYNELTSKLSELEFREKQLLECRNGAPSSTSSSAAPSSSSGPTSPTLSSRNIYATDNPTSPPLRAHVRAYLPNHQRTMIKCKLEVTLREALDKRMRTRGILPETCLIFHCESRDIIPWDTDLYDLEGEEISVEMIDDLPRTSSISHNFMRKTFFTLAFCDKCRRLLFTGFRCQTCGYKFHQRCAADIPIVCQQAIDEHNFYLRFTEQTDCFFDKIMEIWKEFKLLLARHNEFADPEEPSNGHPPIARERSISAPNVCLNSVGGELFLEGAFRTASSRQQVATISAGEGSRMLKTRHMSERTHPHVSDLFDKNVNDIHPRKMDHNPSLVNGSAFSDQPPSPQKGATSNLRWPRGRAKSSPDQESTRKQRQRANSTDDWEIPEGEVQMGPRIGSGSYGTVYKGNWHGAVAVKTLNVSDPTPQQLQAFKNEVSVLRKTRHVNVLLFMGCMSKPKLAIVTQWCEGSSLYRHLHVQETKFEVINLIDIARQTAQGMDYLHAKNIIHRDLKSNNIFLQEDLTVKIGDFGLATIKTRWSGSEYAEQPSGSILWMAPEVIRMTDPNTYSIYSDVYAFGIVIYELISSSLPYVHIGNKDQILYMAGRGYLKPDMRKVRKDIPKSLKTHCLECIRFSREERPAFPQILATLETIHRALPKILRSTSEPWNIGAKLTADDVFFGPSVPETPISPFGNDFSFFTNVASGY</sequence>
<comment type="similarity">
    <text evidence="1">Belongs to the protein kinase superfamily. TKL Ser/Thr protein kinase family. RAF subfamily.</text>
</comment>
<feature type="region of interest" description="Disordered" evidence="11">
    <location>
        <begin position="151"/>
        <end position="188"/>
    </location>
</feature>
<dbReference type="SMART" id="SM00109">
    <property type="entry name" value="C1"/>
    <property type="match status" value="1"/>
</dbReference>
<dbReference type="InterPro" id="IPR001245">
    <property type="entry name" value="Ser-Thr/Tyr_kinase_cat_dom"/>
</dbReference>
<dbReference type="GO" id="GO:0005524">
    <property type="term" value="F:ATP binding"/>
    <property type="evidence" value="ECO:0007669"/>
    <property type="project" value="UniProtKB-UniRule"/>
</dbReference>
<dbReference type="GO" id="GO:0046872">
    <property type="term" value="F:metal ion binding"/>
    <property type="evidence" value="ECO:0007669"/>
    <property type="project" value="UniProtKB-KW"/>
</dbReference>
<dbReference type="InterPro" id="IPR046349">
    <property type="entry name" value="C1-like_sf"/>
</dbReference>
<dbReference type="Pfam" id="PF00130">
    <property type="entry name" value="C1_1"/>
    <property type="match status" value="1"/>
</dbReference>
<evidence type="ECO:0000313" key="15">
    <source>
        <dbReference type="Proteomes" id="UP000515163"/>
    </source>
</evidence>
<dbReference type="Pfam" id="PF07714">
    <property type="entry name" value="PK_Tyr_Ser-Thr"/>
    <property type="match status" value="1"/>
</dbReference>
<dbReference type="PANTHER" id="PTHR44329:SF262">
    <property type="entry name" value="RAF HOMOLOG SERINE_THREONINE-PROTEIN KINASE RAF"/>
    <property type="match status" value="1"/>
</dbReference>
<dbReference type="InParanoid" id="A0A6P8IUC8"/>
<name>A0A6P8IUC8_ACTTE</name>
<feature type="domain" description="Protein kinase" evidence="12">
    <location>
        <begin position="512"/>
        <end position="776"/>
    </location>
</feature>
<evidence type="ECO:0000256" key="11">
    <source>
        <dbReference type="SAM" id="MobiDB-lite"/>
    </source>
</evidence>
<dbReference type="InterPro" id="IPR017441">
    <property type="entry name" value="Protein_kinase_ATP_BS"/>
</dbReference>
<dbReference type="FunCoup" id="A0A6P8IUC8">
    <property type="interactions" value="4191"/>
</dbReference>
<keyword evidence="9 10" id="KW-0067">ATP-binding</keyword>
<dbReference type="CDD" id="cd20811">
    <property type="entry name" value="C1_Raf"/>
    <property type="match status" value="1"/>
</dbReference>
<feature type="region of interest" description="Disordered" evidence="11">
    <location>
        <begin position="443"/>
        <end position="517"/>
    </location>
</feature>
<dbReference type="CDD" id="cd01816">
    <property type="entry name" value="RBD_RAF"/>
    <property type="match status" value="1"/>
</dbReference>
<evidence type="ECO:0000256" key="7">
    <source>
        <dbReference type="ARBA" id="ARBA00022777"/>
    </source>
</evidence>
<dbReference type="OrthoDB" id="774951at2759"/>
<keyword evidence="6 10" id="KW-0547">Nucleotide-binding</keyword>
<evidence type="ECO:0000256" key="5">
    <source>
        <dbReference type="ARBA" id="ARBA00022723"/>
    </source>
</evidence>
<keyword evidence="8" id="KW-0862">Zinc</keyword>
<dbReference type="Gene3D" id="1.10.510.10">
    <property type="entry name" value="Transferase(Phosphotransferase) domain 1"/>
    <property type="match status" value="1"/>
</dbReference>
<dbReference type="InterPro" id="IPR000719">
    <property type="entry name" value="Prot_kinase_dom"/>
</dbReference>
<evidence type="ECO:0000256" key="1">
    <source>
        <dbReference type="ARBA" id="ARBA00010507"/>
    </source>
</evidence>
<evidence type="ECO:0000256" key="2">
    <source>
        <dbReference type="ARBA" id="ARBA00012513"/>
    </source>
</evidence>
<dbReference type="Gene3D" id="3.30.200.20">
    <property type="entry name" value="Phosphorylase Kinase, domain 1"/>
    <property type="match status" value="1"/>
</dbReference>
<feature type="domain" description="Phorbol-ester/DAG-type" evidence="13">
    <location>
        <begin position="273"/>
        <end position="319"/>
    </location>
</feature>
<feature type="binding site" evidence="10">
    <location>
        <position position="538"/>
    </location>
    <ligand>
        <name>ATP</name>
        <dbReference type="ChEBI" id="CHEBI:30616"/>
    </ligand>
</feature>
<organism evidence="15 16">
    <name type="scientific">Actinia tenebrosa</name>
    <name type="common">Australian red waratah sea anemone</name>
    <dbReference type="NCBI Taxonomy" id="6105"/>
    <lineage>
        <taxon>Eukaryota</taxon>
        <taxon>Metazoa</taxon>
        <taxon>Cnidaria</taxon>
        <taxon>Anthozoa</taxon>
        <taxon>Hexacorallia</taxon>
        <taxon>Actiniaria</taxon>
        <taxon>Actiniidae</taxon>
        <taxon>Actinia</taxon>
    </lineage>
</organism>
<dbReference type="SUPFAM" id="SSF57889">
    <property type="entry name" value="Cysteine-rich domain"/>
    <property type="match status" value="1"/>
</dbReference>
<evidence type="ECO:0000259" key="14">
    <source>
        <dbReference type="PROSITE" id="PS50898"/>
    </source>
</evidence>
<dbReference type="SMART" id="SM00455">
    <property type="entry name" value="RBD"/>
    <property type="match status" value="1"/>
</dbReference>
<evidence type="ECO:0000256" key="6">
    <source>
        <dbReference type="ARBA" id="ARBA00022741"/>
    </source>
</evidence>
<dbReference type="PROSITE" id="PS50898">
    <property type="entry name" value="RBD"/>
    <property type="match status" value="1"/>
</dbReference>
<dbReference type="InterPro" id="IPR003116">
    <property type="entry name" value="RBD_dom"/>
</dbReference>
<dbReference type="Gene3D" id="3.30.60.20">
    <property type="match status" value="1"/>
</dbReference>
<dbReference type="Pfam" id="PF02196">
    <property type="entry name" value="RBD"/>
    <property type="match status" value="1"/>
</dbReference>
<dbReference type="FunFam" id="1.10.510.10:FF:000036">
    <property type="entry name" value="RAF proto-oncogene serine/threonine-protein kinase"/>
    <property type="match status" value="1"/>
</dbReference>
<feature type="domain" description="RBD" evidence="14">
    <location>
        <begin position="193"/>
        <end position="263"/>
    </location>
</feature>
<dbReference type="PROSITE" id="PS00479">
    <property type="entry name" value="ZF_DAG_PE_1"/>
    <property type="match status" value="1"/>
</dbReference>
<feature type="compositionally biased region" description="Pro residues" evidence="11">
    <location>
        <begin position="24"/>
        <end position="36"/>
    </location>
</feature>
<dbReference type="SUPFAM" id="SSF56112">
    <property type="entry name" value="Protein kinase-like (PK-like)"/>
    <property type="match status" value="1"/>
</dbReference>
<feature type="compositionally biased region" description="Polar residues" evidence="11">
    <location>
        <begin position="454"/>
        <end position="476"/>
    </location>
</feature>
<dbReference type="FunFam" id="3.30.200.20:FF:000024">
    <property type="entry name" value="B-Raf proto-oncogene serine/threonine-protein kinase"/>
    <property type="match status" value="1"/>
</dbReference>
<feature type="compositionally biased region" description="Low complexity" evidence="11">
    <location>
        <begin position="154"/>
        <end position="177"/>
    </location>
</feature>
<accession>A0A6P8IUC8</accession>
<dbReference type="RefSeq" id="XP_031570871.1">
    <property type="nucleotide sequence ID" value="XM_031715011.1"/>
</dbReference>
<dbReference type="AlphaFoldDB" id="A0A6P8IUC8"/>
<dbReference type="SUPFAM" id="SSF54236">
    <property type="entry name" value="Ubiquitin-like"/>
    <property type="match status" value="1"/>
</dbReference>
<evidence type="ECO:0000313" key="16">
    <source>
        <dbReference type="RefSeq" id="XP_031570871.1"/>
    </source>
</evidence>
<keyword evidence="4" id="KW-0808">Transferase</keyword>
<evidence type="ECO:0000259" key="13">
    <source>
        <dbReference type="PROSITE" id="PS50081"/>
    </source>
</evidence>
<proteinExistence type="inferred from homology"/>